<keyword evidence="4" id="KW-1185">Reference proteome</keyword>
<evidence type="ECO:0000313" key="3">
    <source>
        <dbReference type="EMBL" id="KGN92856.1"/>
    </source>
</evidence>
<protein>
    <recommendedName>
        <fullName evidence="5">DUF349 domain-containing protein</fullName>
    </recommendedName>
</protein>
<proteinExistence type="predicted"/>
<organism evidence="3 4">
    <name type="scientific">Porphyromonas canoris</name>
    <dbReference type="NCBI Taxonomy" id="36875"/>
    <lineage>
        <taxon>Bacteria</taxon>
        <taxon>Pseudomonadati</taxon>
        <taxon>Bacteroidota</taxon>
        <taxon>Bacteroidia</taxon>
        <taxon>Bacteroidales</taxon>
        <taxon>Porphyromonadaceae</taxon>
        <taxon>Porphyromonas</taxon>
    </lineage>
</organism>
<accession>A0ABR4XMI7</accession>
<dbReference type="InterPro" id="IPR007139">
    <property type="entry name" value="DUF349"/>
</dbReference>
<evidence type="ECO:0008006" key="5">
    <source>
        <dbReference type="Google" id="ProtNLM"/>
    </source>
</evidence>
<name>A0ABR4XMI7_9PORP</name>
<gene>
    <name evidence="3" type="ORF">HQ43_03005</name>
</gene>
<feature type="coiled-coil region" evidence="1">
    <location>
        <begin position="323"/>
        <end position="350"/>
    </location>
</feature>
<dbReference type="EMBL" id="JQZV01000006">
    <property type="protein sequence ID" value="KGN92856.1"/>
    <property type="molecule type" value="Genomic_DNA"/>
</dbReference>
<evidence type="ECO:0000256" key="1">
    <source>
        <dbReference type="SAM" id="Coils"/>
    </source>
</evidence>
<sequence length="572" mass="66143">MEEKKEDMLPQDNEVASIGIEEIANRMEELLNANEVPSREDADRLSAYYYRLTPSADGQEGSENEAAVLRYMQILTRYKEVRAVQQERIREEIRKHTEEKGKLLDRMQELLSSTEDMSVIKQQFNSIREQWDALGEVDPTVKSEYLSRYSKLMEEFYELKNLTNEFRDLDFQKNKEIKEQLIAAAVKLSESDDPISAFNALQLLHDRWKETGPVAPDLREPMWKEFKDATVIVNKNHSSFFEKRRENEKKNLEKKTALCEKAEAILNPLPSTGEQWKAAAALIEALREEWRTIGPVPKKNNTEIYKRFREATNSFFAQRRTSAKMFREKIDKHLEKYAQLLEKAEALKDSTDWVPTSQKLMDLQKEWKELGGLGVKSAEANKLWHAFQAACNHFFDRKQADLKDRNTKREANLKQKREIASKMESLSASELSPEELAERIAELQEEWSKVGLVPAKHKDEINDAFYSALRAAQAKAHKGEPGKGRHSGPRYSTPIEEMDNDTINGEIRSLNTLLEKMEHELKQYENNLSFFSASGSGKDALLAPVIKKMDNLKREIERLTERRKALQKALKG</sequence>
<dbReference type="RefSeq" id="WP_036789393.1">
    <property type="nucleotide sequence ID" value="NZ_JQZV01000006.1"/>
</dbReference>
<dbReference type="Pfam" id="PF03993">
    <property type="entry name" value="DUF349"/>
    <property type="match status" value="5"/>
</dbReference>
<feature type="coiled-coil region" evidence="1">
    <location>
        <begin position="500"/>
        <end position="569"/>
    </location>
</feature>
<evidence type="ECO:0000256" key="2">
    <source>
        <dbReference type="SAM" id="MobiDB-lite"/>
    </source>
</evidence>
<keyword evidence="1" id="KW-0175">Coiled coil</keyword>
<reference evidence="3 4" key="1">
    <citation type="submission" date="2014-08" db="EMBL/GenBank/DDBJ databases">
        <title>Porphyromonas canoris strain:OH2762 Genome sequencing.</title>
        <authorList>
            <person name="Wallis C."/>
            <person name="Deusch O."/>
            <person name="O'Flynn C."/>
            <person name="Davis I."/>
            <person name="Jospin G."/>
            <person name="Darling A.E."/>
            <person name="Coil D.A."/>
            <person name="Alexiev A."/>
            <person name="Horsfall A."/>
            <person name="Kirkwood N."/>
            <person name="Harris S."/>
            <person name="Eisen J.A."/>
        </authorList>
    </citation>
    <scope>NUCLEOTIDE SEQUENCE [LARGE SCALE GENOMIC DNA]</scope>
    <source>
        <strain evidence="4">COT-108 OH2762</strain>
    </source>
</reference>
<comment type="caution">
    <text evidence="3">The sequence shown here is derived from an EMBL/GenBank/DDBJ whole genome shotgun (WGS) entry which is preliminary data.</text>
</comment>
<dbReference type="Proteomes" id="UP000030101">
    <property type="component" value="Unassembled WGS sequence"/>
</dbReference>
<feature type="region of interest" description="Disordered" evidence="2">
    <location>
        <begin position="475"/>
        <end position="497"/>
    </location>
</feature>
<evidence type="ECO:0000313" key="4">
    <source>
        <dbReference type="Proteomes" id="UP000030101"/>
    </source>
</evidence>